<dbReference type="Proteomes" id="UP000094741">
    <property type="component" value="Unassembled WGS sequence"/>
</dbReference>
<feature type="domain" description="DUF6471" evidence="1">
    <location>
        <begin position="28"/>
        <end position="86"/>
    </location>
</feature>
<gene>
    <name evidence="2" type="ORF">A1QO_03945</name>
</gene>
<reference evidence="2 3" key="1">
    <citation type="journal article" date="2012" name="Science">
        <title>Ecological populations of bacteria act as socially cohesive units of antibiotic production and resistance.</title>
        <authorList>
            <person name="Cordero O.X."/>
            <person name="Wildschutte H."/>
            <person name="Kirkup B."/>
            <person name="Proehl S."/>
            <person name="Ngo L."/>
            <person name="Hussain F."/>
            <person name="Le Roux F."/>
            <person name="Mincer T."/>
            <person name="Polz M.F."/>
        </authorList>
    </citation>
    <scope>NUCLEOTIDE SEQUENCE [LARGE SCALE GENOMIC DNA]</scope>
    <source>
        <strain evidence="2 3">ZF-129</strain>
    </source>
</reference>
<dbReference type="InterPro" id="IPR045526">
    <property type="entry name" value="DUF6471"/>
</dbReference>
<dbReference type="eggNOG" id="ENOG502ZSVM">
    <property type="taxonomic scope" value="Bacteria"/>
</dbReference>
<dbReference type="Pfam" id="PF20075">
    <property type="entry name" value="DUF6471"/>
    <property type="match status" value="1"/>
</dbReference>
<sequence>MKMIEKQKPIVKSPKTQTEKELDAIAKDELKHEINSLMSRYQVSYEVAAERLTLMGRTISEQGLRNKVSKGTYQAVWYHDFIRVMKQDNDGSLPVDIDEIIASYEQVLNSEPRLVYLPLTIINGVRTPILNARACETAEEALQKAEETIAVYRVKL</sequence>
<protein>
    <recommendedName>
        <fullName evidence="1">DUF6471 domain-containing protein</fullName>
    </recommendedName>
</protein>
<comment type="caution">
    <text evidence="2">The sequence shown here is derived from an EMBL/GenBank/DDBJ whole genome shotgun (WGS) entry which is preliminary data.</text>
</comment>
<accession>A0A1E5BIN7</accession>
<name>A0A1E5BIN7_9VIBR</name>
<evidence type="ECO:0000313" key="3">
    <source>
        <dbReference type="Proteomes" id="UP000094741"/>
    </source>
</evidence>
<dbReference type="AlphaFoldDB" id="A0A1E5BIN7"/>
<evidence type="ECO:0000313" key="2">
    <source>
        <dbReference type="EMBL" id="OEE37263.1"/>
    </source>
</evidence>
<proteinExistence type="predicted"/>
<evidence type="ECO:0000259" key="1">
    <source>
        <dbReference type="Pfam" id="PF20075"/>
    </source>
</evidence>
<dbReference type="EMBL" id="AJYQ02000020">
    <property type="protein sequence ID" value="OEE37263.1"/>
    <property type="molecule type" value="Genomic_DNA"/>
</dbReference>
<organism evidence="2 3">
    <name type="scientific">Vibrio genomosp. F10 str. ZF-129</name>
    <dbReference type="NCBI Taxonomy" id="1187848"/>
    <lineage>
        <taxon>Bacteria</taxon>
        <taxon>Pseudomonadati</taxon>
        <taxon>Pseudomonadota</taxon>
        <taxon>Gammaproteobacteria</taxon>
        <taxon>Vibrionales</taxon>
        <taxon>Vibrionaceae</taxon>
        <taxon>Vibrio</taxon>
    </lineage>
</organism>